<dbReference type="AlphaFoldDB" id="A0A410G4J9"/>
<dbReference type="PANTHER" id="PTHR36932:SF1">
    <property type="entry name" value="CAPSULAR POLYSACCHARIDE BIOSYNTHESIS PROTEIN"/>
    <property type="match status" value="1"/>
</dbReference>
<dbReference type="Gene3D" id="3.40.50.12780">
    <property type="entry name" value="N-terminal domain of ligase-like"/>
    <property type="match status" value="1"/>
</dbReference>
<dbReference type="InterPro" id="IPR000873">
    <property type="entry name" value="AMP-dep_synth/lig_dom"/>
</dbReference>
<name>A0A410G4J9_9FLAO</name>
<dbReference type="SUPFAM" id="SSF56801">
    <property type="entry name" value="Acetyl-CoA synthetase-like"/>
    <property type="match status" value="1"/>
</dbReference>
<dbReference type="KEGG" id="aev:EI546_10810"/>
<dbReference type="PANTHER" id="PTHR36932">
    <property type="entry name" value="CAPSULAR POLYSACCHARIDE BIOSYNTHESIS PROTEIN"/>
    <property type="match status" value="1"/>
</dbReference>
<protein>
    <submittedName>
        <fullName evidence="2">Phenylacetate--CoA ligase family protein</fullName>
    </submittedName>
</protein>
<evidence type="ECO:0000313" key="3">
    <source>
        <dbReference type="Proteomes" id="UP000285517"/>
    </source>
</evidence>
<proteinExistence type="predicted"/>
<gene>
    <name evidence="2" type="ORF">EI546_10810</name>
</gene>
<dbReference type="Pfam" id="PF00501">
    <property type="entry name" value="AMP-binding"/>
    <property type="match status" value="1"/>
</dbReference>
<dbReference type="Proteomes" id="UP000285517">
    <property type="component" value="Chromosome"/>
</dbReference>
<reference evidence="2 3" key="1">
    <citation type="submission" date="2019-01" db="EMBL/GenBank/DDBJ databases">
        <title>Complete genome sequencing of Aequorivita sp. H23M31.</title>
        <authorList>
            <person name="Bae J.-W."/>
        </authorList>
    </citation>
    <scope>NUCLEOTIDE SEQUENCE [LARGE SCALE GENOMIC DNA]</scope>
    <source>
        <strain evidence="2 3">H23M31</strain>
    </source>
</reference>
<organism evidence="2 3">
    <name type="scientific">Aequorivita ciconiae</name>
    <dbReference type="NCBI Taxonomy" id="2494375"/>
    <lineage>
        <taxon>Bacteria</taxon>
        <taxon>Pseudomonadati</taxon>
        <taxon>Bacteroidota</taxon>
        <taxon>Flavobacteriia</taxon>
        <taxon>Flavobacteriales</taxon>
        <taxon>Flavobacteriaceae</taxon>
        <taxon>Aequorivita</taxon>
    </lineage>
</organism>
<feature type="domain" description="AMP-dependent synthetase/ligase" evidence="1">
    <location>
        <begin position="182"/>
        <end position="297"/>
    </location>
</feature>
<keyword evidence="2" id="KW-0436">Ligase</keyword>
<keyword evidence="3" id="KW-1185">Reference proteome</keyword>
<dbReference type="OrthoDB" id="580775at2"/>
<sequence length="439" mass="50709">MYSKFLNKILLPLGSLFFSGNYSKYLNDWKKYDNMSAEELERIQSENLKKILQYASENVPYYRDLNLDKDADLSDFPILTKAILRTKSNQLISDKYHKNQLETNHSSGSSGEQSFTYMSFDHKFYLRALQTHWWMWGGYKPGEFMLQAGISPKRSFPKKLKDLFFRVQYMNAFKLKQDEITEQLKLLEKKDPKHLAGYPSALNEIALLALSNNKIYHFKSLISYGDKLFGHYRKNFENAFQNPTIINTYGCAEGLLMACQADLPYYYIMSPHVFLEVVNENGEPVPDGERGHILVTSLSSFSMPLIRYRLGDLGVLLPKSLYPSHRKFNYPLLQEVTGRETEIIKAPNGNILTVHSFTGILEYVEEIKQFKIIQISKIRLVVEYQTDSGVKLPFKVENEVHDKLLDLVEGTMDITFNLVEKIAASPSGKPQIIEIQRKN</sequence>
<dbReference type="GO" id="GO:0016874">
    <property type="term" value="F:ligase activity"/>
    <property type="evidence" value="ECO:0007669"/>
    <property type="project" value="UniProtKB-KW"/>
</dbReference>
<evidence type="ECO:0000313" key="2">
    <source>
        <dbReference type="EMBL" id="QAA82183.1"/>
    </source>
</evidence>
<dbReference type="InterPro" id="IPR053158">
    <property type="entry name" value="CapK_Type1_Caps_Biosynth"/>
</dbReference>
<dbReference type="InterPro" id="IPR042099">
    <property type="entry name" value="ANL_N_sf"/>
</dbReference>
<evidence type="ECO:0000259" key="1">
    <source>
        <dbReference type="Pfam" id="PF00501"/>
    </source>
</evidence>
<dbReference type="EMBL" id="CP034951">
    <property type="protein sequence ID" value="QAA82183.1"/>
    <property type="molecule type" value="Genomic_DNA"/>
</dbReference>
<accession>A0A410G4J9</accession>